<dbReference type="EMBL" id="GEDV01001695">
    <property type="protein sequence ID" value="JAP86862.1"/>
    <property type="molecule type" value="Transcribed_RNA"/>
</dbReference>
<name>A0A131Z7P9_RHIAP</name>
<evidence type="ECO:0008006" key="3">
    <source>
        <dbReference type="Google" id="ProtNLM"/>
    </source>
</evidence>
<accession>A0A131Z7P9</accession>
<dbReference type="SUPFAM" id="SSF52047">
    <property type="entry name" value="RNI-like"/>
    <property type="match status" value="1"/>
</dbReference>
<protein>
    <recommendedName>
        <fullName evidence="3">Nlr family card domain protein</fullName>
    </recommendedName>
</protein>
<organism evidence="2">
    <name type="scientific">Rhipicephalus appendiculatus</name>
    <name type="common">Brown ear tick</name>
    <dbReference type="NCBI Taxonomy" id="34631"/>
    <lineage>
        <taxon>Eukaryota</taxon>
        <taxon>Metazoa</taxon>
        <taxon>Ecdysozoa</taxon>
        <taxon>Arthropoda</taxon>
        <taxon>Chelicerata</taxon>
        <taxon>Arachnida</taxon>
        <taxon>Acari</taxon>
        <taxon>Parasitiformes</taxon>
        <taxon>Ixodida</taxon>
        <taxon>Ixodoidea</taxon>
        <taxon>Ixodidae</taxon>
        <taxon>Rhipicephalinae</taxon>
        <taxon>Rhipicephalus</taxon>
        <taxon>Rhipicephalus</taxon>
    </lineage>
</organism>
<dbReference type="PANTHER" id="PTHR24111">
    <property type="entry name" value="LEUCINE-RICH REPEAT-CONTAINING PROTEIN 34"/>
    <property type="match status" value="1"/>
</dbReference>
<dbReference type="InterPro" id="IPR052201">
    <property type="entry name" value="LRR-containing_regulator"/>
</dbReference>
<sequence>MYKPLSRQAADIEGASNTTMSEDMEVDLTWQVRCTAGRKRTCQIADHLSTLNRVLWSIGLRLLELSEYDGQLAVVDCPEFEYWRFREQACQRLKAFECLAWLLKFHPCVTSLCANEAFLREYQPRAFRELLDANSSLKSLKLDIPDDYDGDIREIISSLSQLWKLEVRSKSINPKVQVDFWLALKIETLTVLDLSHFAIGNDYAYDAVMTALRANRTMNAFNAVMTALRANRTMNAFNAVMTALRENPTVRELSVNDSLLLGDESEEVFTEYLEKNSVLDTISVRASDINHLKGVLHGMRLNRNVSNLNLLLDYFTDDGSFCDLLGKVFLENTALGSITISILDGPLAIPEEEGFAEWLNGLAQNENLKCLKFPFMMIPREKWCSVFETVSAHRSLKEVVVEVSDTRLDEYKWSNTYREADMLHDAILDVCKSLESSSAKGKVTFMFRAIQPDGHASLDDLCSPRIPDGAITNPRLDLIKQLCSFDSCLMAELRFDLACLQGHESEVAQFIKQTTSLRRLRLVMWKESLCDVALSEILQSLSQNTSISEVTVYAYQECSDKLKHLLELVSSSKTVRKLNAYSRLSSLPPGIPENYSLCNIRLQIKAADFDRFAWYNTSWRNSGLVARAAHFMKKTRWDRWCAIALETVSRHPALMKELAEVLSESETKVDSETKDD</sequence>
<proteinExistence type="predicted"/>
<evidence type="ECO:0000313" key="2">
    <source>
        <dbReference type="EMBL" id="JAP86862.1"/>
    </source>
</evidence>
<keyword evidence="1" id="KW-0677">Repeat</keyword>
<dbReference type="PANTHER" id="PTHR24111:SF0">
    <property type="entry name" value="LEUCINE-RICH REPEAT-CONTAINING PROTEIN"/>
    <property type="match status" value="1"/>
</dbReference>
<dbReference type="AlphaFoldDB" id="A0A131Z7P9"/>
<evidence type="ECO:0000256" key="1">
    <source>
        <dbReference type="ARBA" id="ARBA00022737"/>
    </source>
</evidence>
<dbReference type="Gene3D" id="3.80.10.10">
    <property type="entry name" value="Ribonuclease Inhibitor"/>
    <property type="match status" value="1"/>
</dbReference>
<dbReference type="InterPro" id="IPR032675">
    <property type="entry name" value="LRR_dom_sf"/>
</dbReference>
<reference evidence="2" key="1">
    <citation type="journal article" date="2016" name="Ticks Tick Borne Dis.">
        <title>De novo assembly and annotation of the salivary gland transcriptome of Rhipicephalus appendiculatus male and female ticks during blood feeding.</title>
        <authorList>
            <person name="de Castro M.H."/>
            <person name="de Klerk D."/>
            <person name="Pienaar R."/>
            <person name="Latif A.A."/>
            <person name="Rees D.J."/>
            <person name="Mans B.J."/>
        </authorList>
    </citation>
    <scope>NUCLEOTIDE SEQUENCE</scope>
    <source>
        <tissue evidence="2">Salivary glands</tissue>
    </source>
</reference>
<feature type="non-terminal residue" evidence="2">
    <location>
        <position position="676"/>
    </location>
</feature>